<evidence type="ECO:0000313" key="3">
    <source>
        <dbReference type="EMBL" id="MDJ1137177.1"/>
    </source>
</evidence>
<evidence type="ECO:0000256" key="2">
    <source>
        <dbReference type="SAM" id="Phobius"/>
    </source>
</evidence>
<organism evidence="3 4">
    <name type="scientific">Streptomyces iconiensis</name>
    <dbReference type="NCBI Taxonomy" id="1384038"/>
    <lineage>
        <taxon>Bacteria</taxon>
        <taxon>Bacillati</taxon>
        <taxon>Actinomycetota</taxon>
        <taxon>Actinomycetes</taxon>
        <taxon>Kitasatosporales</taxon>
        <taxon>Streptomycetaceae</taxon>
        <taxon>Streptomyces</taxon>
    </lineage>
</organism>
<feature type="transmembrane region" description="Helical" evidence="2">
    <location>
        <begin position="177"/>
        <end position="199"/>
    </location>
</feature>
<gene>
    <name evidence="3" type="ORF">NMN56_035585</name>
</gene>
<evidence type="ECO:0008006" key="5">
    <source>
        <dbReference type="Google" id="ProtNLM"/>
    </source>
</evidence>
<evidence type="ECO:0000313" key="4">
    <source>
        <dbReference type="Proteomes" id="UP001214441"/>
    </source>
</evidence>
<dbReference type="Pfam" id="PF22564">
    <property type="entry name" value="HAAS"/>
    <property type="match status" value="1"/>
</dbReference>
<keyword evidence="4" id="KW-1185">Reference proteome</keyword>
<dbReference type="RefSeq" id="WP_274044191.1">
    <property type="nucleotide sequence ID" value="NZ_JANCPR020000053.1"/>
</dbReference>
<proteinExistence type="predicted"/>
<sequence length="204" mass="21694">MKTAENEAVQQYLTAVERETSGLPADRRQELLADLAEHIEVTLAERQEQDADAVRSVLRELGDPRTIAATALGETGVGRPGPAGPTGPTAPRQPSARTRIPAWITVVLLAIATPVGLLAADFGGGVIASLLRIAGVVMLWVTLRWTTAQKTWGTVLSFACILIPNLAVLGADPVGDGALAAVHTVQVVFPLAISVWLWMTHRRD</sequence>
<evidence type="ECO:0000256" key="1">
    <source>
        <dbReference type="SAM" id="MobiDB-lite"/>
    </source>
</evidence>
<feature type="transmembrane region" description="Helical" evidence="2">
    <location>
        <begin position="100"/>
        <end position="120"/>
    </location>
</feature>
<feature type="region of interest" description="Disordered" evidence="1">
    <location>
        <begin position="71"/>
        <end position="95"/>
    </location>
</feature>
<feature type="transmembrane region" description="Helical" evidence="2">
    <location>
        <begin position="126"/>
        <end position="145"/>
    </location>
</feature>
<reference evidence="3 4" key="1">
    <citation type="submission" date="2023-05" db="EMBL/GenBank/DDBJ databases">
        <title>Streptantibioticus silvisoli sp. nov., acidotolerant actinomycetes 1 from pine litter.</title>
        <authorList>
            <person name="Swiecimska M."/>
            <person name="Golinska P."/>
            <person name="Sangal V."/>
            <person name="Wachnowicz B."/>
            <person name="Goodfellow M."/>
        </authorList>
    </citation>
    <scope>NUCLEOTIDE SEQUENCE [LARGE SCALE GENOMIC DNA]</scope>
    <source>
        <strain evidence="3 4">DSM 42109</strain>
    </source>
</reference>
<name>A0ABT7A762_9ACTN</name>
<keyword evidence="2" id="KW-0812">Transmembrane</keyword>
<accession>A0ABT7A762</accession>
<keyword evidence="2" id="KW-1133">Transmembrane helix</keyword>
<dbReference type="EMBL" id="JANCPR020000053">
    <property type="protein sequence ID" value="MDJ1137177.1"/>
    <property type="molecule type" value="Genomic_DNA"/>
</dbReference>
<dbReference type="Proteomes" id="UP001214441">
    <property type="component" value="Unassembled WGS sequence"/>
</dbReference>
<comment type="caution">
    <text evidence="3">The sequence shown here is derived from an EMBL/GenBank/DDBJ whole genome shotgun (WGS) entry which is preliminary data.</text>
</comment>
<protein>
    <recommendedName>
        <fullName evidence="5">Integral membrane protein</fullName>
    </recommendedName>
</protein>
<feature type="transmembrane region" description="Helical" evidence="2">
    <location>
        <begin position="152"/>
        <end position="171"/>
    </location>
</feature>
<keyword evidence="2" id="KW-0472">Membrane</keyword>